<proteinExistence type="predicted"/>
<accession>A0ABW8YJX7</accession>
<dbReference type="Proteomes" id="UP001629244">
    <property type="component" value="Unassembled WGS sequence"/>
</dbReference>
<comment type="caution">
    <text evidence="1">The sequence shown here is derived from an EMBL/GenBank/DDBJ whole genome shotgun (WGS) entry which is preliminary data.</text>
</comment>
<name>A0ABW8YJX7_9SPHN</name>
<dbReference type="PANTHER" id="PTHR32011">
    <property type="entry name" value="OS08G0472400 PROTEIN"/>
    <property type="match status" value="1"/>
</dbReference>
<sequence length="177" mass="20382">MSDWKSGYSRSELDQAQDRYDVRFPSDLYALLLDRNPARGYAWDREDPTIRHMLAWPLDCLLFDVDHGSWWPAWGERPIDRMARHEVVRDAIRAAPKLIPILGHRFLPATPDEAGNPVFSMHGFDTIQYGANLAEYFSKEFCGTHHDGASRRIAFWSDLAEEPERVIVHDPDSDGID</sequence>
<evidence type="ECO:0008006" key="3">
    <source>
        <dbReference type="Google" id="ProtNLM"/>
    </source>
</evidence>
<evidence type="ECO:0000313" key="1">
    <source>
        <dbReference type="EMBL" id="MFL9839433.1"/>
    </source>
</evidence>
<keyword evidence="2" id="KW-1185">Reference proteome</keyword>
<dbReference type="PANTHER" id="PTHR32011:SF2">
    <property type="entry name" value="OS08G0472400 PROTEIN"/>
    <property type="match status" value="1"/>
</dbReference>
<dbReference type="RefSeq" id="WP_408076412.1">
    <property type="nucleotide sequence ID" value="NZ_JBELQC010000001.1"/>
</dbReference>
<reference evidence="1 2" key="1">
    <citation type="submission" date="2024-06" db="EMBL/GenBank/DDBJ databases">
        <authorList>
            <person name="Kaempfer P."/>
            <person name="Viver T."/>
        </authorList>
    </citation>
    <scope>NUCLEOTIDE SEQUENCE [LARGE SCALE GENOMIC DNA]</scope>
    <source>
        <strain evidence="1 2">ST-64</strain>
    </source>
</reference>
<evidence type="ECO:0000313" key="2">
    <source>
        <dbReference type="Proteomes" id="UP001629244"/>
    </source>
</evidence>
<protein>
    <recommendedName>
        <fullName evidence="3">SMI1/KNR4 family protein</fullName>
    </recommendedName>
</protein>
<gene>
    <name evidence="1" type="ORF">ABS767_00535</name>
</gene>
<organism evidence="1 2">
    <name type="scientific">Sphingomonas plantiphila</name>
    <dbReference type="NCBI Taxonomy" id="3163295"/>
    <lineage>
        <taxon>Bacteria</taxon>
        <taxon>Pseudomonadati</taxon>
        <taxon>Pseudomonadota</taxon>
        <taxon>Alphaproteobacteria</taxon>
        <taxon>Sphingomonadales</taxon>
        <taxon>Sphingomonadaceae</taxon>
        <taxon>Sphingomonas</taxon>
    </lineage>
</organism>
<dbReference type="EMBL" id="JBELQC010000001">
    <property type="protein sequence ID" value="MFL9839433.1"/>
    <property type="molecule type" value="Genomic_DNA"/>
</dbReference>